<keyword evidence="3" id="KW-1185">Reference proteome</keyword>
<dbReference type="Pfam" id="PF03889">
    <property type="entry name" value="ArfA"/>
    <property type="match status" value="1"/>
</dbReference>
<gene>
    <name evidence="2" type="ORF">CYR32_18925</name>
</gene>
<dbReference type="Proteomes" id="UP000234503">
    <property type="component" value="Unassembled WGS sequence"/>
</dbReference>
<protein>
    <submittedName>
        <fullName evidence="2">Ribosome alternative rescue factor ArfA</fullName>
    </submittedName>
</protein>
<feature type="region of interest" description="Disordered" evidence="1">
    <location>
        <begin position="29"/>
        <end position="59"/>
    </location>
</feature>
<dbReference type="EMBL" id="PJZH01000031">
    <property type="protein sequence ID" value="PLR30419.1"/>
    <property type="molecule type" value="Genomic_DNA"/>
</dbReference>
<evidence type="ECO:0000256" key="1">
    <source>
        <dbReference type="SAM" id="MobiDB-lite"/>
    </source>
</evidence>
<proteinExistence type="predicted"/>
<reference evidence="2 3" key="1">
    <citation type="submission" date="2017-12" db="EMBL/GenBank/DDBJ databases">
        <title>Characterization of six clinical isolates of Enterochimera gen. nov., a novel genus of the Yersiniaciae family and the three species Enterochimera arupensis sp. nov., Enterochimera coloradensis sp. nov, and Enterochimera californica sp. nov.</title>
        <authorList>
            <person name="Rossi A."/>
            <person name="Fisher M."/>
        </authorList>
    </citation>
    <scope>NUCLEOTIDE SEQUENCE [LARGE SCALE GENOMIC DNA]</scope>
    <source>
        <strain evidence="3">2016-Iso4</strain>
    </source>
</reference>
<dbReference type="InterPro" id="IPR005589">
    <property type="entry name" value="ArfA"/>
</dbReference>
<dbReference type="AlphaFoldDB" id="A0A2N5DUE8"/>
<evidence type="ECO:0000313" key="2">
    <source>
        <dbReference type="EMBL" id="PLR30419.1"/>
    </source>
</evidence>
<dbReference type="OrthoDB" id="8603552at2"/>
<sequence>MMSHQHNKGVIQDNALQALLHDTLFRQRVEKNKKGKGSYQRKAKHGKGKGMEVSGKRFR</sequence>
<accession>A0A2N5DUE8</accession>
<organism evidence="2 3">
    <name type="scientific">Chimaeribacter coloradensis</name>
    <dbReference type="NCBI Taxonomy" id="2060068"/>
    <lineage>
        <taxon>Bacteria</taxon>
        <taxon>Pseudomonadati</taxon>
        <taxon>Pseudomonadota</taxon>
        <taxon>Gammaproteobacteria</taxon>
        <taxon>Enterobacterales</taxon>
        <taxon>Yersiniaceae</taxon>
        <taxon>Chimaeribacter</taxon>
    </lineage>
</organism>
<name>A0A2N5DUE8_9GAMM</name>
<feature type="compositionally biased region" description="Basic residues" evidence="1">
    <location>
        <begin position="33"/>
        <end position="48"/>
    </location>
</feature>
<comment type="caution">
    <text evidence="2">The sequence shown here is derived from an EMBL/GenBank/DDBJ whole genome shotgun (WGS) entry which is preliminary data.</text>
</comment>
<evidence type="ECO:0000313" key="3">
    <source>
        <dbReference type="Proteomes" id="UP000234503"/>
    </source>
</evidence>
<dbReference type="GO" id="GO:0072344">
    <property type="term" value="P:rescue of stalled ribosome"/>
    <property type="evidence" value="ECO:0007669"/>
    <property type="project" value="InterPro"/>
</dbReference>